<evidence type="ECO:0000313" key="3">
    <source>
        <dbReference type="Proteomes" id="UP000076962"/>
    </source>
</evidence>
<dbReference type="Proteomes" id="UP000076962">
    <property type="component" value="Unassembled WGS sequence"/>
</dbReference>
<dbReference type="InterPro" id="IPR038729">
    <property type="entry name" value="Rad50/SbcC_AAA"/>
</dbReference>
<dbReference type="Pfam" id="PF13476">
    <property type="entry name" value="AAA_23"/>
    <property type="match status" value="1"/>
</dbReference>
<evidence type="ECO:0000259" key="1">
    <source>
        <dbReference type="Pfam" id="PF13476"/>
    </source>
</evidence>
<dbReference type="EMBL" id="LUTY01000209">
    <property type="protein sequence ID" value="OAD23697.1"/>
    <property type="molecule type" value="Genomic_DNA"/>
</dbReference>
<reference evidence="2 3" key="1">
    <citation type="submission" date="2016-05" db="EMBL/GenBank/DDBJ databases">
        <title>Single-cell genome of chain-forming Candidatus Thiomargarita nelsonii and comparison to other large sulfur-oxidizing bacteria.</title>
        <authorList>
            <person name="Winkel M."/>
            <person name="Salman V."/>
            <person name="Woyke T."/>
            <person name="Schulz-Vogt H."/>
            <person name="Richter M."/>
            <person name="Flood B."/>
            <person name="Bailey J."/>
            <person name="Amann R."/>
            <person name="Mussmann M."/>
        </authorList>
    </citation>
    <scope>NUCLEOTIDE SEQUENCE [LARGE SCALE GENOMIC DNA]</scope>
    <source>
        <strain evidence="2 3">THI036</strain>
    </source>
</reference>
<dbReference type="AlphaFoldDB" id="A0A176S6V8"/>
<dbReference type="InterPro" id="IPR027417">
    <property type="entry name" value="P-loop_NTPase"/>
</dbReference>
<evidence type="ECO:0000313" key="2">
    <source>
        <dbReference type="EMBL" id="OAD23697.1"/>
    </source>
</evidence>
<dbReference type="GO" id="GO:0016887">
    <property type="term" value="F:ATP hydrolysis activity"/>
    <property type="evidence" value="ECO:0007669"/>
    <property type="project" value="InterPro"/>
</dbReference>
<dbReference type="GO" id="GO:0006302">
    <property type="term" value="P:double-strand break repair"/>
    <property type="evidence" value="ECO:0007669"/>
    <property type="project" value="InterPro"/>
</dbReference>
<dbReference type="Gene3D" id="3.40.50.300">
    <property type="entry name" value="P-loop containing nucleotide triphosphate hydrolases"/>
    <property type="match status" value="1"/>
</dbReference>
<protein>
    <recommendedName>
        <fullName evidence="1">Rad50/SbcC-type AAA domain-containing protein</fullName>
    </recommendedName>
</protein>
<gene>
    <name evidence="2" type="ORF">THIOM_000464</name>
</gene>
<sequence>MAIKIIDFSPQFNVLIGDNGTGKTAVLDALAVGIGTLLLGFDDIVSRTIKNHETQ</sequence>
<comment type="caution">
    <text evidence="2">The sequence shown here is derived from an EMBL/GenBank/DDBJ whole genome shotgun (WGS) entry which is preliminary data.</text>
</comment>
<name>A0A176S6V8_9GAMM</name>
<proteinExistence type="predicted"/>
<organism evidence="2 3">
    <name type="scientific">Candidatus Thiomargarita nelsonii</name>
    <dbReference type="NCBI Taxonomy" id="1003181"/>
    <lineage>
        <taxon>Bacteria</taxon>
        <taxon>Pseudomonadati</taxon>
        <taxon>Pseudomonadota</taxon>
        <taxon>Gammaproteobacteria</taxon>
        <taxon>Thiotrichales</taxon>
        <taxon>Thiotrichaceae</taxon>
        <taxon>Thiomargarita</taxon>
    </lineage>
</organism>
<keyword evidence="3" id="KW-1185">Reference proteome</keyword>
<feature type="domain" description="Rad50/SbcC-type AAA" evidence="1">
    <location>
        <begin position="6"/>
        <end position="43"/>
    </location>
</feature>
<accession>A0A176S6V8</accession>
<dbReference type="SUPFAM" id="SSF52540">
    <property type="entry name" value="P-loop containing nucleoside triphosphate hydrolases"/>
    <property type="match status" value="1"/>
</dbReference>